<comment type="caution">
    <text evidence="2">The sequence shown here is derived from an EMBL/GenBank/DDBJ whole genome shotgun (WGS) entry which is preliminary data.</text>
</comment>
<feature type="compositionally biased region" description="Basic and acidic residues" evidence="1">
    <location>
        <begin position="1"/>
        <end position="11"/>
    </location>
</feature>
<dbReference type="AlphaFoldDB" id="A0A2M8LG04"/>
<proteinExistence type="predicted"/>
<evidence type="ECO:0000313" key="3">
    <source>
        <dbReference type="Proteomes" id="UP000231436"/>
    </source>
</evidence>
<dbReference type="Proteomes" id="UP000231436">
    <property type="component" value="Unassembled WGS sequence"/>
</dbReference>
<name>A0A2M8LG04_9BACT</name>
<evidence type="ECO:0000313" key="2">
    <source>
        <dbReference type="EMBL" id="PJE76368.1"/>
    </source>
</evidence>
<feature type="region of interest" description="Disordered" evidence="1">
    <location>
        <begin position="1"/>
        <end position="27"/>
    </location>
</feature>
<dbReference type="EMBL" id="PFEU01000028">
    <property type="protein sequence ID" value="PJE76368.1"/>
    <property type="molecule type" value="Genomic_DNA"/>
</dbReference>
<evidence type="ECO:0000256" key="1">
    <source>
        <dbReference type="SAM" id="MobiDB-lite"/>
    </source>
</evidence>
<gene>
    <name evidence="2" type="ORF">COV05_05015</name>
</gene>
<accession>A0A2M8LG04</accession>
<organism evidence="2 3">
    <name type="scientific">Candidatus Uhrbacteria bacterium CG10_big_fil_rev_8_21_14_0_10_48_16</name>
    <dbReference type="NCBI Taxonomy" id="1975038"/>
    <lineage>
        <taxon>Bacteria</taxon>
        <taxon>Candidatus Uhriibacteriota</taxon>
    </lineage>
</organism>
<sequence length="77" mass="8594">MRPQHRLDTARSAKGQNVYRHPTSHHLREHIRSTIGTLGRSCPGTPEGTSDLETSVEGLLLLQGEDRRRVPHHAPLA</sequence>
<reference evidence="3" key="1">
    <citation type="submission" date="2017-09" db="EMBL/GenBank/DDBJ databases">
        <title>Depth-based differentiation of microbial function through sediment-hosted aquifers and enrichment of novel symbionts in the deep terrestrial subsurface.</title>
        <authorList>
            <person name="Probst A.J."/>
            <person name="Ladd B."/>
            <person name="Jarett J.K."/>
            <person name="Geller-Mcgrath D.E."/>
            <person name="Sieber C.M.K."/>
            <person name="Emerson J.B."/>
            <person name="Anantharaman K."/>
            <person name="Thomas B.C."/>
            <person name="Malmstrom R."/>
            <person name="Stieglmeier M."/>
            <person name="Klingl A."/>
            <person name="Woyke T."/>
            <person name="Ryan C.M."/>
            <person name="Banfield J.F."/>
        </authorList>
    </citation>
    <scope>NUCLEOTIDE SEQUENCE [LARGE SCALE GENOMIC DNA]</scope>
</reference>
<protein>
    <submittedName>
        <fullName evidence="2">Uncharacterized protein</fullName>
    </submittedName>
</protein>